<sequence>MASSSLSASAADSSGLTKHGFLRGYRFVPDNLEVFTQKKNLEVFGLLHDRIHGRTLLLLVAAVFHDLRILDHHPQDLYEAYKEYVEKRVHLLLQPEGVPAARCRRGPGGKGAAASADGQRRWVEALGWWQALDEAAQLRLRREDGHHVVLRVGAT</sequence>
<dbReference type="EMBL" id="GBRH01171189">
    <property type="protein sequence ID" value="JAE26707.1"/>
    <property type="molecule type" value="Transcribed_RNA"/>
</dbReference>
<organism evidence="1">
    <name type="scientific">Arundo donax</name>
    <name type="common">Giant reed</name>
    <name type="synonym">Donax arundinaceus</name>
    <dbReference type="NCBI Taxonomy" id="35708"/>
    <lineage>
        <taxon>Eukaryota</taxon>
        <taxon>Viridiplantae</taxon>
        <taxon>Streptophyta</taxon>
        <taxon>Embryophyta</taxon>
        <taxon>Tracheophyta</taxon>
        <taxon>Spermatophyta</taxon>
        <taxon>Magnoliopsida</taxon>
        <taxon>Liliopsida</taxon>
        <taxon>Poales</taxon>
        <taxon>Poaceae</taxon>
        <taxon>PACMAD clade</taxon>
        <taxon>Arundinoideae</taxon>
        <taxon>Arundineae</taxon>
        <taxon>Arundo</taxon>
    </lineage>
</organism>
<accession>A0A0A9GQI6</accession>
<protein>
    <submittedName>
        <fullName evidence="1">Uncharacterized protein</fullName>
    </submittedName>
</protein>
<dbReference type="AlphaFoldDB" id="A0A0A9GQI6"/>
<proteinExistence type="predicted"/>
<reference evidence="1" key="1">
    <citation type="submission" date="2014-09" db="EMBL/GenBank/DDBJ databases">
        <authorList>
            <person name="Magalhaes I.L.F."/>
            <person name="Oliveira U."/>
            <person name="Santos F.R."/>
            <person name="Vidigal T.H.D.A."/>
            <person name="Brescovit A.D."/>
            <person name="Santos A.J."/>
        </authorList>
    </citation>
    <scope>NUCLEOTIDE SEQUENCE</scope>
    <source>
        <tissue evidence="1">Shoot tissue taken approximately 20 cm above the soil surface</tissue>
    </source>
</reference>
<name>A0A0A9GQI6_ARUDO</name>
<reference evidence="1" key="2">
    <citation type="journal article" date="2015" name="Data Brief">
        <title>Shoot transcriptome of the giant reed, Arundo donax.</title>
        <authorList>
            <person name="Barrero R.A."/>
            <person name="Guerrero F.D."/>
            <person name="Moolhuijzen P."/>
            <person name="Goolsby J.A."/>
            <person name="Tidwell J."/>
            <person name="Bellgard S.E."/>
            <person name="Bellgard M.I."/>
        </authorList>
    </citation>
    <scope>NUCLEOTIDE SEQUENCE</scope>
    <source>
        <tissue evidence="1">Shoot tissue taken approximately 20 cm above the soil surface</tissue>
    </source>
</reference>
<evidence type="ECO:0000313" key="1">
    <source>
        <dbReference type="EMBL" id="JAE26707.1"/>
    </source>
</evidence>